<keyword evidence="4" id="KW-1185">Reference proteome</keyword>
<organism evidence="3">
    <name type="scientific">Bactrocera dorsalis</name>
    <name type="common">Oriental fruit fly</name>
    <name type="synonym">Dacus dorsalis</name>
    <dbReference type="NCBI Taxonomy" id="27457"/>
    <lineage>
        <taxon>Eukaryota</taxon>
        <taxon>Metazoa</taxon>
        <taxon>Ecdysozoa</taxon>
        <taxon>Arthropoda</taxon>
        <taxon>Hexapoda</taxon>
        <taxon>Insecta</taxon>
        <taxon>Pterygota</taxon>
        <taxon>Neoptera</taxon>
        <taxon>Endopterygota</taxon>
        <taxon>Diptera</taxon>
        <taxon>Brachycera</taxon>
        <taxon>Muscomorpha</taxon>
        <taxon>Tephritoidea</taxon>
        <taxon>Tephritidae</taxon>
        <taxon>Bactrocera</taxon>
        <taxon>Bactrocera</taxon>
    </lineage>
</organism>
<proteinExistence type="predicted"/>
<dbReference type="InterPro" id="IPR040187">
    <property type="entry name" value="OCAD1/2"/>
</dbReference>
<feature type="domain" description="OCIA" evidence="2">
    <location>
        <begin position="15"/>
        <end position="100"/>
    </location>
</feature>
<feature type="region of interest" description="Disordered" evidence="1">
    <location>
        <begin position="201"/>
        <end position="250"/>
    </location>
</feature>
<evidence type="ECO:0000313" key="3">
    <source>
        <dbReference type="EMBL" id="JAC52451.1"/>
    </source>
</evidence>
<dbReference type="RefSeq" id="XP_049307381.1">
    <property type="nucleotide sequence ID" value="XM_049451424.1"/>
</dbReference>
<dbReference type="InterPro" id="IPR009764">
    <property type="entry name" value="OCIA_dom"/>
</dbReference>
<dbReference type="PANTHER" id="PTHR13336:SF3">
    <property type="entry name" value="OCIA DOMAIN-CONTAINING PROTEIN 1"/>
    <property type="match status" value="1"/>
</dbReference>
<dbReference type="PANTHER" id="PTHR13336">
    <property type="entry name" value="OVARIAN CARCINOMA IMMUNOREACTIVE ANTIGEN"/>
    <property type="match status" value="1"/>
</dbReference>
<sequence length="250" mass="28055">MEQSSQQTDRNPLANYQFSADEIRVLRECNSESFFQRSLPLGTALGVGAYLAVKNGFLQPNFKYGAVPKVVVGVIIGYFVGKFSYQQKCAEKLMRLPNSKLGELLSQRQRDGSVISRLNPDQGIGIGLTLSPFNSAGTSDEQIQEFPRASALNLDLENRPSITGLDDIYRPSLDNTPFYETQLPIKAKQGTSYEELRKKNREEYEKKQQDSFSRPLPANAPIVIRENEAIKTTFGTDSSHKNKYGDTWTD</sequence>
<dbReference type="Pfam" id="PF07051">
    <property type="entry name" value="OCIA"/>
    <property type="match status" value="1"/>
</dbReference>
<dbReference type="OrthoDB" id="6513616at2759"/>
<protein>
    <submittedName>
        <fullName evidence="3 5">OCIA domain-containing protein 1</fullName>
    </submittedName>
</protein>
<dbReference type="Proteomes" id="UP001652620">
    <property type="component" value="Chromosome 3"/>
</dbReference>
<reference evidence="3" key="1">
    <citation type="journal article" date="2014" name="BMC Genomics">
        <title>Characterizing the developmental transcriptome of the oriental fruit fly, Bactrocera dorsalis (Diptera: Tephritidae) through comparative genomic analysis with Drosophila melanogaster utilizing modENCODE datasets.</title>
        <authorList>
            <person name="Geib S.M."/>
            <person name="Calla B."/>
            <person name="Hall B."/>
            <person name="Hou S."/>
            <person name="Manoukis N.C."/>
        </authorList>
    </citation>
    <scope>NUCLEOTIDE SEQUENCE</scope>
    <source>
        <strain evidence="3">Punador</strain>
    </source>
</reference>
<evidence type="ECO:0000313" key="4">
    <source>
        <dbReference type="Proteomes" id="UP001652620"/>
    </source>
</evidence>
<evidence type="ECO:0000313" key="5">
    <source>
        <dbReference type="RefSeq" id="XP_049307381.1"/>
    </source>
</evidence>
<evidence type="ECO:0000259" key="2">
    <source>
        <dbReference type="Pfam" id="PF07051"/>
    </source>
</evidence>
<evidence type="ECO:0000256" key="1">
    <source>
        <dbReference type="SAM" id="MobiDB-lite"/>
    </source>
</evidence>
<gene>
    <name evidence="3" type="primary">OCAD1</name>
    <name evidence="5" type="synonym">LOC105225804</name>
</gene>
<accession>A0A034WA49</accession>
<dbReference type="OMA" id="TYEVMLP"/>
<dbReference type="EMBL" id="GAKP01006501">
    <property type="protein sequence ID" value="JAC52451.1"/>
    <property type="molecule type" value="Transcribed_RNA"/>
</dbReference>
<dbReference type="GO" id="GO:0005768">
    <property type="term" value="C:endosome"/>
    <property type="evidence" value="ECO:0007669"/>
    <property type="project" value="TreeGrafter"/>
</dbReference>
<dbReference type="AlphaFoldDB" id="A0A034WA49"/>
<reference evidence="5" key="2">
    <citation type="submission" date="2025-05" db="UniProtKB">
        <authorList>
            <consortium name="RefSeq"/>
        </authorList>
    </citation>
    <scope>IDENTIFICATION</scope>
    <source>
        <tissue evidence="5">Adult</tissue>
    </source>
</reference>
<name>A0A034WA49_BACDO</name>